<sequence length="70" mass="7615">MYSTFLTIIIAPLNIERILSDDSSSNITSKGYVEPFASVNEKGIGYLPNSTSSEGLNKSKNKTTILIMSL</sequence>
<dbReference type="EMBL" id="LT160031">
    <property type="protein sequence ID" value="CXI64777.1"/>
    <property type="molecule type" value="Genomic_DNA"/>
</dbReference>
<evidence type="ECO:0000313" key="7">
    <source>
        <dbReference type="Proteomes" id="UP000219860"/>
    </source>
</evidence>
<dbReference type="Proteomes" id="UP000220214">
    <property type="component" value="Chromosome 11"/>
</dbReference>
<dbReference type="Proteomes" id="UP000219974">
    <property type="component" value="Chromosome 11"/>
</dbReference>
<accession>A0A0Y9XUL9</accession>
<dbReference type="EMBL" id="LT608275">
    <property type="protein sequence ID" value="SCO61198.1"/>
    <property type="molecule type" value="Genomic_DNA"/>
</dbReference>
<name>A0A0Y9XUL9_PLABE</name>
<evidence type="ECO:0000313" key="10">
    <source>
        <dbReference type="Proteomes" id="UP000516480"/>
    </source>
</evidence>
<dbReference type="Proteomes" id="UP000219860">
    <property type="component" value="Chromosome 11"/>
</dbReference>
<dbReference type="Proteomes" id="UP000069549">
    <property type="component" value="Chromosome 11"/>
</dbReference>
<proteinExistence type="predicted"/>
<evidence type="ECO:0000313" key="4">
    <source>
        <dbReference type="EMBL" id="SCO61198.1"/>
    </source>
</evidence>
<dbReference type="AlphaFoldDB" id="A0A0Y9XUL9"/>
<evidence type="ECO:0000313" key="2">
    <source>
        <dbReference type="EMBL" id="SCM23898.1"/>
    </source>
</evidence>
<protein>
    <submittedName>
        <fullName evidence="1">Uncharacterized protein</fullName>
    </submittedName>
</protein>
<dbReference type="EMBL" id="LT608147">
    <property type="protein sequence ID" value="SCM23898.1"/>
    <property type="molecule type" value="Genomic_DNA"/>
</dbReference>
<dbReference type="Proteomes" id="UP000516480">
    <property type="component" value="Chromosome 11"/>
</dbReference>
<evidence type="ECO:0000313" key="1">
    <source>
        <dbReference type="EMBL" id="CXI64777.1"/>
    </source>
</evidence>
<organism evidence="1 6">
    <name type="scientific">Plasmodium berghei</name>
    <dbReference type="NCBI Taxonomy" id="5821"/>
    <lineage>
        <taxon>Eukaryota</taxon>
        <taxon>Sar</taxon>
        <taxon>Alveolata</taxon>
        <taxon>Apicomplexa</taxon>
        <taxon>Aconoidasida</taxon>
        <taxon>Haemosporida</taxon>
        <taxon>Plasmodiidae</taxon>
        <taxon>Plasmodium</taxon>
        <taxon>Plasmodium (Vinckeia)</taxon>
    </lineage>
</organism>
<gene>
    <name evidence="1" type="ORF">PBK173_000289400</name>
    <name evidence="3" type="ORF">PBNK65E_000281600</name>
    <name evidence="2" type="ORF">PBNK65NY_000281000</name>
    <name evidence="5" type="ORF">PBSP11A_000280900</name>
    <name evidence="4" type="ORF">PBSP11RLL_000281300</name>
</gene>
<evidence type="ECO:0000313" key="3">
    <source>
        <dbReference type="EMBL" id="SCN26827.1"/>
    </source>
</evidence>
<evidence type="ECO:0000313" key="9">
    <source>
        <dbReference type="Proteomes" id="UP000220214"/>
    </source>
</evidence>
<evidence type="ECO:0000313" key="8">
    <source>
        <dbReference type="Proteomes" id="UP000219974"/>
    </source>
</evidence>
<reference evidence="1 6" key="1">
    <citation type="submission" date="2016-02" db="EMBL/GenBank/DDBJ databases">
        <authorList>
            <consortium name="Pathogen Informatics"/>
        </authorList>
    </citation>
    <scope>NUCLEOTIDE SEQUENCE [LARGE SCALE GENOMIC DNA]</scope>
    <source>
        <strain evidence="1 6">K173</strain>
        <strain evidence="2 10">NK65 ny</strain>
        <strain evidence="3 9">NK65e</strain>
        <strain evidence="5 7">SP11 Antwerpcl1</strain>
        <strain evidence="4 8">SP11 RLL</strain>
    </source>
</reference>
<dbReference type="EMBL" id="LT608259">
    <property type="protein sequence ID" value="SCO63247.1"/>
    <property type="molecule type" value="Genomic_DNA"/>
</dbReference>
<evidence type="ECO:0000313" key="6">
    <source>
        <dbReference type="Proteomes" id="UP000069549"/>
    </source>
</evidence>
<dbReference type="EMBL" id="LT614637">
    <property type="protein sequence ID" value="SCN26827.1"/>
    <property type="molecule type" value="Genomic_DNA"/>
</dbReference>
<evidence type="ECO:0000313" key="5">
    <source>
        <dbReference type="EMBL" id="SCO63247.1"/>
    </source>
</evidence>